<proteinExistence type="inferred from homology"/>
<dbReference type="InterPro" id="IPR010448">
    <property type="entry name" value="Torsin"/>
</dbReference>
<dbReference type="GO" id="GO:0005737">
    <property type="term" value="C:cytoplasm"/>
    <property type="evidence" value="ECO:0007669"/>
    <property type="project" value="UniProtKB-ARBA"/>
</dbReference>
<dbReference type="AlphaFoldDB" id="A0AA88LCB5"/>
<dbReference type="GO" id="GO:0012505">
    <property type="term" value="C:endomembrane system"/>
    <property type="evidence" value="ECO:0007669"/>
    <property type="project" value="UniProtKB-ARBA"/>
</dbReference>
<dbReference type="Gene3D" id="3.40.50.300">
    <property type="entry name" value="P-loop containing nucleotide triphosphate hydrolases"/>
    <property type="match status" value="1"/>
</dbReference>
<dbReference type="EMBL" id="JAVRJZ010000012">
    <property type="protein sequence ID" value="KAK2716159.1"/>
    <property type="molecule type" value="Genomic_DNA"/>
</dbReference>
<protein>
    <submittedName>
        <fullName evidence="3">Uncharacterized protein</fullName>
    </submittedName>
</protein>
<accession>A0AA88LCB5</accession>
<gene>
    <name evidence="3" type="ORF">QYM36_010662</name>
</gene>
<dbReference type="SUPFAM" id="SSF52540">
    <property type="entry name" value="P-loop containing nucleoside triphosphate hydrolases"/>
    <property type="match status" value="1"/>
</dbReference>
<dbReference type="GO" id="GO:0016887">
    <property type="term" value="F:ATP hydrolysis activity"/>
    <property type="evidence" value="ECO:0007669"/>
    <property type="project" value="InterPro"/>
</dbReference>
<dbReference type="InterPro" id="IPR027417">
    <property type="entry name" value="P-loop_NTPase"/>
</dbReference>
<keyword evidence="2" id="KW-0812">Transmembrane</keyword>
<comment type="similarity">
    <text evidence="1">Belongs to the ClpA/ClpB family. Torsin subfamily.</text>
</comment>
<dbReference type="GO" id="GO:0005524">
    <property type="term" value="F:ATP binding"/>
    <property type="evidence" value="ECO:0007669"/>
    <property type="project" value="InterPro"/>
</dbReference>
<organism evidence="3 4">
    <name type="scientific">Artemia franciscana</name>
    <name type="common">Brine shrimp</name>
    <name type="synonym">Artemia sanfranciscana</name>
    <dbReference type="NCBI Taxonomy" id="6661"/>
    <lineage>
        <taxon>Eukaryota</taxon>
        <taxon>Metazoa</taxon>
        <taxon>Ecdysozoa</taxon>
        <taxon>Arthropoda</taxon>
        <taxon>Crustacea</taxon>
        <taxon>Branchiopoda</taxon>
        <taxon>Anostraca</taxon>
        <taxon>Artemiidae</taxon>
        <taxon>Artemia</taxon>
    </lineage>
</organism>
<dbReference type="PANTHER" id="PTHR10760">
    <property type="entry name" value="TORSIN"/>
    <property type="match status" value="1"/>
</dbReference>
<comment type="caution">
    <text evidence="3">The sequence shown here is derived from an EMBL/GenBank/DDBJ whole genome shotgun (WGS) entry which is preliminary data.</text>
</comment>
<dbReference type="EMBL" id="JAVRJZ010000012">
    <property type="protein sequence ID" value="KAK2716160.1"/>
    <property type="molecule type" value="Genomic_DNA"/>
</dbReference>
<dbReference type="Proteomes" id="UP001187531">
    <property type="component" value="Unassembled WGS sequence"/>
</dbReference>
<evidence type="ECO:0000256" key="2">
    <source>
        <dbReference type="SAM" id="Phobius"/>
    </source>
</evidence>
<evidence type="ECO:0000313" key="4">
    <source>
        <dbReference type="Proteomes" id="UP001187531"/>
    </source>
</evidence>
<sequence>MDRTDNALCSKRRNIKTLEVSSRKEVVLYDVSHKKLSLVSQPNLQKQNSLEVSVKPPPQFIWALKLLIFFLLILAVFKFRSSYKENKCQLEKDFFIEYKNVLTSLESIVGQDNAKKALAKFVFESQKSKKLLSMCVISGPPGVGKTMAVSQIYKLWPSSLRFLVPTNLLPNADGASDMLSDILKHLSCCGNNLIVIENLEYIEDTQIEPLFDFINAASSPNPLCTDRRNLILFTTTDGEDLVEQNQGQISFSEVGEEVEKFLQSDKIYTRILNEESKVVPFYALEKKQVEQCFGLVERDQIRIAKLLKQLKYYKVNEFVFVDGGCRHIKELLNAQ</sequence>
<evidence type="ECO:0000256" key="1">
    <source>
        <dbReference type="ARBA" id="ARBA00006235"/>
    </source>
</evidence>
<evidence type="ECO:0000313" key="3">
    <source>
        <dbReference type="EMBL" id="KAK2716160.1"/>
    </source>
</evidence>
<dbReference type="PANTHER" id="PTHR10760:SF2">
    <property type="entry name" value="LD13476P-RELATED"/>
    <property type="match status" value="1"/>
</dbReference>
<keyword evidence="2" id="KW-0472">Membrane</keyword>
<keyword evidence="4" id="KW-1185">Reference proteome</keyword>
<keyword evidence="2" id="KW-1133">Transmembrane helix</keyword>
<reference evidence="3" key="1">
    <citation type="submission" date="2023-07" db="EMBL/GenBank/DDBJ databases">
        <title>Chromosome-level genome assembly of Artemia franciscana.</title>
        <authorList>
            <person name="Jo E."/>
        </authorList>
    </citation>
    <scope>NUCLEOTIDE SEQUENCE</scope>
    <source>
        <tissue evidence="3">Whole body</tissue>
    </source>
</reference>
<name>A0AA88LCB5_ARTSF</name>
<feature type="transmembrane region" description="Helical" evidence="2">
    <location>
        <begin position="60"/>
        <end position="77"/>
    </location>
</feature>